<comment type="caution">
    <text evidence="2">The sequence shown here is derived from an EMBL/GenBank/DDBJ whole genome shotgun (WGS) entry which is preliminary data.</text>
</comment>
<dbReference type="EMBL" id="JBHSLU010000063">
    <property type="protein sequence ID" value="MFC5507543.1"/>
    <property type="molecule type" value="Genomic_DNA"/>
</dbReference>
<dbReference type="InterPro" id="IPR007047">
    <property type="entry name" value="Flp_Fap"/>
</dbReference>
<evidence type="ECO:0000313" key="2">
    <source>
        <dbReference type="EMBL" id="MFC5507543.1"/>
    </source>
</evidence>
<evidence type="ECO:0000256" key="1">
    <source>
        <dbReference type="SAM" id="Phobius"/>
    </source>
</evidence>
<keyword evidence="1" id="KW-0472">Membrane</keyword>
<keyword evidence="1" id="KW-0812">Transmembrane</keyword>
<proteinExistence type="predicted"/>
<keyword evidence="3" id="KW-1185">Reference proteome</keyword>
<evidence type="ECO:0000313" key="3">
    <source>
        <dbReference type="Proteomes" id="UP001596060"/>
    </source>
</evidence>
<protein>
    <submittedName>
        <fullName evidence="2">Flp family type IVb pilin</fullName>
    </submittedName>
</protein>
<dbReference type="Pfam" id="PF04964">
    <property type="entry name" value="Flp_Fap"/>
    <property type="match status" value="1"/>
</dbReference>
<keyword evidence="1" id="KW-1133">Transmembrane helix</keyword>
<gene>
    <name evidence="2" type="ORF">ACFPN9_20075</name>
</gene>
<dbReference type="Proteomes" id="UP001596060">
    <property type="component" value="Unassembled WGS sequence"/>
</dbReference>
<dbReference type="RefSeq" id="WP_068078474.1">
    <property type="nucleotide sequence ID" value="NZ_JBHSLU010000063.1"/>
</dbReference>
<name>A0ABW0P5D1_9HYPH</name>
<organism evidence="2 3">
    <name type="scientific">Bosea massiliensis</name>
    <dbReference type="NCBI Taxonomy" id="151419"/>
    <lineage>
        <taxon>Bacteria</taxon>
        <taxon>Pseudomonadati</taxon>
        <taxon>Pseudomonadota</taxon>
        <taxon>Alphaproteobacteria</taxon>
        <taxon>Hyphomicrobiales</taxon>
        <taxon>Boseaceae</taxon>
        <taxon>Bosea</taxon>
    </lineage>
</organism>
<feature type="transmembrane region" description="Helical" evidence="1">
    <location>
        <begin position="20"/>
        <end position="38"/>
    </location>
</feature>
<reference evidence="3" key="1">
    <citation type="journal article" date="2019" name="Int. J. Syst. Evol. Microbiol.">
        <title>The Global Catalogue of Microorganisms (GCM) 10K type strain sequencing project: providing services to taxonomists for standard genome sequencing and annotation.</title>
        <authorList>
            <consortium name="The Broad Institute Genomics Platform"/>
            <consortium name="The Broad Institute Genome Sequencing Center for Infectious Disease"/>
            <person name="Wu L."/>
            <person name="Ma J."/>
        </authorList>
    </citation>
    <scope>NUCLEOTIDE SEQUENCE [LARGE SCALE GENOMIC DNA]</scope>
    <source>
        <strain evidence="3">CCUG 43117</strain>
    </source>
</reference>
<sequence>MRGGFARVAKDESGATAIEYGLFAVLLGFMLVAGTPFMRNATVGTVDSVSASYSAATAPAP</sequence>
<accession>A0ABW0P5D1</accession>